<keyword evidence="3" id="KW-1185">Reference proteome</keyword>
<dbReference type="PANTHER" id="PTHR44086">
    <property type="entry name" value="THIOSULFATE SULFURTRANSFERASE RDL2, MITOCHONDRIAL-RELATED"/>
    <property type="match status" value="1"/>
</dbReference>
<organism evidence="2 3">
    <name type="scientific">Pseudoruegeria aquimaris</name>
    <dbReference type="NCBI Taxonomy" id="393663"/>
    <lineage>
        <taxon>Bacteria</taxon>
        <taxon>Pseudomonadati</taxon>
        <taxon>Pseudomonadota</taxon>
        <taxon>Alphaproteobacteria</taxon>
        <taxon>Rhodobacterales</taxon>
        <taxon>Roseobacteraceae</taxon>
        <taxon>Pseudoruegeria</taxon>
    </lineage>
</organism>
<dbReference type="Gene3D" id="3.40.250.10">
    <property type="entry name" value="Rhodanese-like domain"/>
    <property type="match status" value="1"/>
</dbReference>
<dbReference type="PANTHER" id="PTHR44086:SF13">
    <property type="entry name" value="THIOSULFATE SULFURTRANSFERASE PSPE"/>
    <property type="match status" value="1"/>
</dbReference>
<name>A0A1Y5TNZ5_9RHOB</name>
<dbReference type="Proteomes" id="UP000193409">
    <property type="component" value="Unassembled WGS sequence"/>
</dbReference>
<dbReference type="EMBL" id="FWFQ01000049">
    <property type="protein sequence ID" value="SLN68447.1"/>
    <property type="molecule type" value="Genomic_DNA"/>
</dbReference>
<accession>A0A1Y5TNZ5</accession>
<evidence type="ECO:0000313" key="3">
    <source>
        <dbReference type="Proteomes" id="UP000193409"/>
    </source>
</evidence>
<gene>
    <name evidence="2" type="ORF">PSA7680_03614</name>
</gene>
<protein>
    <submittedName>
        <fullName evidence="2">Molybdopterin biosynthesis protein MoeB</fullName>
    </submittedName>
</protein>
<evidence type="ECO:0000259" key="1">
    <source>
        <dbReference type="PROSITE" id="PS50206"/>
    </source>
</evidence>
<reference evidence="2 3" key="1">
    <citation type="submission" date="2017-03" db="EMBL/GenBank/DDBJ databases">
        <authorList>
            <person name="Afonso C.L."/>
            <person name="Miller P.J."/>
            <person name="Scott M.A."/>
            <person name="Spackman E."/>
            <person name="Goraichik I."/>
            <person name="Dimitrov K.M."/>
            <person name="Suarez D.L."/>
            <person name="Swayne D.E."/>
        </authorList>
    </citation>
    <scope>NUCLEOTIDE SEQUENCE [LARGE SCALE GENOMIC DNA]</scope>
    <source>
        <strain evidence="2 3">CECT 7680</strain>
    </source>
</reference>
<dbReference type="Pfam" id="PF00581">
    <property type="entry name" value="Rhodanese"/>
    <property type="match status" value="1"/>
</dbReference>
<proteinExistence type="predicted"/>
<dbReference type="InterPro" id="IPR036873">
    <property type="entry name" value="Rhodanese-like_dom_sf"/>
</dbReference>
<dbReference type="AlphaFoldDB" id="A0A1Y5TNZ5"/>
<sequence length="127" mass="13679">MAITPVRTLVAQAKSEITTLPADAVAQAVAAGTALMVDIRDIRELERDGRVPGAFHAPRGMLEFWVDPESPYYKPALGEGRLLVLFCASAWRSALAAKTLQDMGVENVAEMEGGFKGWEAGGHPVER</sequence>
<dbReference type="OrthoDB" id="9807812at2"/>
<dbReference type="SUPFAM" id="SSF52821">
    <property type="entry name" value="Rhodanese/Cell cycle control phosphatase"/>
    <property type="match status" value="1"/>
</dbReference>
<dbReference type="CDD" id="cd01447">
    <property type="entry name" value="Polysulfide_ST"/>
    <property type="match status" value="1"/>
</dbReference>
<evidence type="ECO:0000313" key="2">
    <source>
        <dbReference type="EMBL" id="SLN68447.1"/>
    </source>
</evidence>
<dbReference type="InterPro" id="IPR001763">
    <property type="entry name" value="Rhodanese-like_dom"/>
</dbReference>
<dbReference type="SMART" id="SM00450">
    <property type="entry name" value="RHOD"/>
    <property type="match status" value="1"/>
</dbReference>
<dbReference type="PROSITE" id="PS50206">
    <property type="entry name" value="RHODANESE_3"/>
    <property type="match status" value="1"/>
</dbReference>
<dbReference type="RefSeq" id="WP_085870078.1">
    <property type="nucleotide sequence ID" value="NZ_FWFQ01000049.1"/>
</dbReference>
<dbReference type="GO" id="GO:0004792">
    <property type="term" value="F:thiosulfate-cyanide sulfurtransferase activity"/>
    <property type="evidence" value="ECO:0007669"/>
    <property type="project" value="TreeGrafter"/>
</dbReference>
<feature type="domain" description="Rhodanese" evidence="1">
    <location>
        <begin position="30"/>
        <end position="127"/>
    </location>
</feature>